<protein>
    <submittedName>
        <fullName evidence="3">Uncharacterized protein</fullName>
    </submittedName>
</protein>
<feature type="transmembrane region" description="Helical" evidence="1">
    <location>
        <begin position="74"/>
        <end position="91"/>
    </location>
</feature>
<gene>
    <name evidence="2" type="ORF">FYZ43_06130</name>
    <name evidence="3" type="ORF">HHJ77_07595</name>
</gene>
<dbReference type="AlphaFoldDB" id="A0A7Y0YIG6"/>
<name>A0A7Y0YIG6_9ACTO</name>
<evidence type="ECO:0000313" key="3">
    <source>
        <dbReference type="EMBL" id="NMX03794.1"/>
    </source>
</evidence>
<dbReference type="Proteomes" id="UP001209486">
    <property type="component" value="Unassembled WGS sequence"/>
</dbReference>
<evidence type="ECO:0000313" key="5">
    <source>
        <dbReference type="Proteomes" id="UP001209486"/>
    </source>
</evidence>
<dbReference type="Proteomes" id="UP000575397">
    <property type="component" value="Unassembled WGS sequence"/>
</dbReference>
<proteinExistence type="predicted"/>
<keyword evidence="1" id="KW-0812">Transmembrane</keyword>
<accession>A0A7Y0YIG6</accession>
<reference evidence="3 4" key="2">
    <citation type="submission" date="2020-04" db="EMBL/GenBank/DDBJ databases">
        <title>Antimicrobial susceptibility and clonality of vaginal-derived multi-drug resistant Mobiluncus isolates in China.</title>
        <authorList>
            <person name="Zhang X."/>
        </authorList>
    </citation>
    <scope>NUCLEOTIDE SEQUENCE [LARGE SCALE GENOMIC DNA]</scope>
    <source>
        <strain evidence="3 4">12</strain>
    </source>
</reference>
<feature type="transmembrane region" description="Helical" evidence="1">
    <location>
        <begin position="40"/>
        <end position="62"/>
    </location>
</feature>
<evidence type="ECO:0000313" key="2">
    <source>
        <dbReference type="EMBL" id="MCU9968982.1"/>
    </source>
</evidence>
<evidence type="ECO:0000313" key="4">
    <source>
        <dbReference type="Proteomes" id="UP000575397"/>
    </source>
</evidence>
<comment type="caution">
    <text evidence="3">The sequence shown here is derived from an EMBL/GenBank/DDBJ whole genome shotgun (WGS) entry which is preliminary data.</text>
</comment>
<evidence type="ECO:0000256" key="1">
    <source>
        <dbReference type="SAM" id="Phobius"/>
    </source>
</evidence>
<keyword evidence="1" id="KW-0472">Membrane</keyword>
<keyword evidence="1" id="KW-1133">Transmembrane helix</keyword>
<organism evidence="3 4">
    <name type="scientific">Mobiluncus mulieris</name>
    <dbReference type="NCBI Taxonomy" id="2052"/>
    <lineage>
        <taxon>Bacteria</taxon>
        <taxon>Bacillati</taxon>
        <taxon>Actinomycetota</taxon>
        <taxon>Actinomycetes</taxon>
        <taxon>Actinomycetales</taxon>
        <taxon>Actinomycetaceae</taxon>
        <taxon>Mobiluncus</taxon>
    </lineage>
</organism>
<reference evidence="2 5" key="1">
    <citation type="submission" date="2019-08" db="EMBL/GenBank/DDBJ databases">
        <title>Comparison of rpoB and gyrB Sequences from Mobiluncus Species and Development of a Multiplex PCR Method for Clinical Detection of Mobiluncus curtisii and Mobiluncus mulieris.</title>
        <authorList>
            <person name="Yang L."/>
            <person name="Shen Y."/>
            <person name="Xu G."/>
            <person name="Shu L.-B."/>
            <person name="Hu J."/>
            <person name="Zhang R."/>
            <person name="Wang Y."/>
            <person name="Zhou H.-W."/>
            <person name="Zhang X."/>
        </authorList>
    </citation>
    <scope>NUCLEOTIDE SEQUENCE [LARGE SCALE GENOMIC DNA]</scope>
    <source>
        <strain evidence="2 5">M26</strain>
    </source>
</reference>
<dbReference type="RefSeq" id="WP_169762873.1">
    <property type="nucleotide sequence ID" value="NZ_JABCUP010000008.1"/>
</dbReference>
<dbReference type="EMBL" id="VSZY01000008">
    <property type="protein sequence ID" value="MCU9968982.1"/>
    <property type="molecule type" value="Genomic_DNA"/>
</dbReference>
<sequence length="137" mass="15420">MLQMEESTSPVKLRVAHVLEVLAFWASATAAALRSFNFHFAIFLALSAAAIAVYGTTYYIVFRKLDIETKSKHCYFNNFCLTIVAPLFALYPPFGRGACLAMIFVSLVIIYRSVTRPGGHPAPLSKKFWNRKIYEGF</sequence>
<dbReference type="EMBL" id="JABCUS010000015">
    <property type="protein sequence ID" value="NMX03794.1"/>
    <property type="molecule type" value="Genomic_DNA"/>
</dbReference>